<keyword evidence="2" id="KW-1185">Reference proteome</keyword>
<name>A0A067JJY7_JATCU</name>
<dbReference type="OrthoDB" id="1720310at2759"/>
<protein>
    <submittedName>
        <fullName evidence="1">Uncharacterized protein</fullName>
    </submittedName>
</protein>
<dbReference type="PANTHER" id="PTHR34590:SF5">
    <property type="entry name" value="OS04G0586500 PROTEIN"/>
    <property type="match status" value="1"/>
</dbReference>
<proteinExistence type="predicted"/>
<organism evidence="1 2">
    <name type="scientific">Jatropha curcas</name>
    <name type="common">Barbados nut</name>
    <dbReference type="NCBI Taxonomy" id="180498"/>
    <lineage>
        <taxon>Eukaryota</taxon>
        <taxon>Viridiplantae</taxon>
        <taxon>Streptophyta</taxon>
        <taxon>Embryophyta</taxon>
        <taxon>Tracheophyta</taxon>
        <taxon>Spermatophyta</taxon>
        <taxon>Magnoliopsida</taxon>
        <taxon>eudicotyledons</taxon>
        <taxon>Gunneridae</taxon>
        <taxon>Pentapetalae</taxon>
        <taxon>rosids</taxon>
        <taxon>fabids</taxon>
        <taxon>Malpighiales</taxon>
        <taxon>Euphorbiaceae</taxon>
        <taxon>Crotonoideae</taxon>
        <taxon>Jatropheae</taxon>
        <taxon>Jatropha</taxon>
    </lineage>
</organism>
<reference evidence="1 2" key="1">
    <citation type="journal article" date="2014" name="PLoS ONE">
        <title>Global Analysis of Gene Expression Profiles in Physic Nut (Jatropha curcas L.) Seedlings Exposed to Salt Stress.</title>
        <authorList>
            <person name="Zhang L."/>
            <person name="Zhang C."/>
            <person name="Wu P."/>
            <person name="Chen Y."/>
            <person name="Li M."/>
            <person name="Jiang H."/>
            <person name="Wu G."/>
        </authorList>
    </citation>
    <scope>NUCLEOTIDE SEQUENCE [LARGE SCALE GENOMIC DNA]</scope>
    <source>
        <strain evidence="2">cv. GZQX0401</strain>
        <tissue evidence="1">Young leaves</tissue>
    </source>
</reference>
<accession>A0A067JJY7</accession>
<dbReference type="AlphaFoldDB" id="A0A067JJY7"/>
<gene>
    <name evidence="1" type="ORF">JCGZ_25572</name>
</gene>
<dbReference type="EMBL" id="KK915127">
    <property type="protein sequence ID" value="KDP24276.1"/>
    <property type="molecule type" value="Genomic_DNA"/>
</dbReference>
<evidence type="ECO:0000313" key="1">
    <source>
        <dbReference type="EMBL" id="KDP24276.1"/>
    </source>
</evidence>
<dbReference type="STRING" id="180498.A0A067JJY7"/>
<dbReference type="InterPro" id="IPR045272">
    <property type="entry name" value="ANXUR1/2-like"/>
</dbReference>
<sequence length="100" mass="10973">MPEGLYIHGNDSPLTNVGIDYPFYLDNTTALETVYRLNVGGRDIDGSGDTGMYKKWVQDSNYIFGAAFGVTSISKVKINYVGINALIPLVGYKCSNKLQD</sequence>
<dbReference type="Proteomes" id="UP000027138">
    <property type="component" value="Unassembled WGS sequence"/>
</dbReference>
<dbReference type="GO" id="GO:0004714">
    <property type="term" value="F:transmembrane receptor protein tyrosine kinase activity"/>
    <property type="evidence" value="ECO:0007669"/>
    <property type="project" value="InterPro"/>
</dbReference>
<dbReference type="PANTHER" id="PTHR34590">
    <property type="entry name" value="OS03G0124300 PROTEIN-RELATED"/>
    <property type="match status" value="1"/>
</dbReference>
<evidence type="ECO:0000313" key="2">
    <source>
        <dbReference type="Proteomes" id="UP000027138"/>
    </source>
</evidence>